<keyword evidence="1" id="KW-0863">Zinc-finger</keyword>
<evidence type="ECO:0000313" key="4">
    <source>
        <dbReference type="EMBL" id="GAU39341.1"/>
    </source>
</evidence>
<reference evidence="5" key="1">
    <citation type="journal article" date="2017" name="Front. Plant Sci.">
        <title>Climate Clever Clovers: New Paradigm to Reduce the Environmental Footprint of Ruminants by Breeding Low Methanogenic Forages Utilizing Haplotype Variation.</title>
        <authorList>
            <person name="Kaur P."/>
            <person name="Appels R."/>
            <person name="Bayer P.E."/>
            <person name="Keeble-Gagnere G."/>
            <person name="Wang J."/>
            <person name="Hirakawa H."/>
            <person name="Shirasawa K."/>
            <person name="Vercoe P."/>
            <person name="Stefanova K."/>
            <person name="Durmic Z."/>
            <person name="Nichols P."/>
            <person name="Revell C."/>
            <person name="Isobe S.N."/>
            <person name="Edwards D."/>
            <person name="Erskine W."/>
        </authorList>
    </citation>
    <scope>NUCLEOTIDE SEQUENCE [LARGE SCALE GENOMIC DNA]</scope>
    <source>
        <strain evidence="5">cv. Daliak</strain>
    </source>
</reference>
<feature type="region of interest" description="Disordered" evidence="2">
    <location>
        <begin position="238"/>
        <end position="302"/>
    </location>
</feature>
<dbReference type="Proteomes" id="UP000242715">
    <property type="component" value="Unassembled WGS sequence"/>
</dbReference>
<gene>
    <name evidence="4" type="ORF">TSUD_60920</name>
</gene>
<evidence type="ECO:0000256" key="1">
    <source>
        <dbReference type="PROSITE-ProRule" id="PRU00047"/>
    </source>
</evidence>
<proteinExistence type="predicted"/>
<feature type="compositionally biased region" description="Basic and acidic residues" evidence="2">
    <location>
        <begin position="238"/>
        <end position="251"/>
    </location>
</feature>
<dbReference type="GO" id="GO:0008270">
    <property type="term" value="F:zinc ion binding"/>
    <property type="evidence" value="ECO:0007669"/>
    <property type="project" value="UniProtKB-KW"/>
</dbReference>
<dbReference type="PROSITE" id="PS50158">
    <property type="entry name" value="ZF_CCHC"/>
    <property type="match status" value="1"/>
</dbReference>
<feature type="region of interest" description="Disordered" evidence="2">
    <location>
        <begin position="1"/>
        <end position="31"/>
    </location>
</feature>
<feature type="compositionally biased region" description="Pro residues" evidence="2">
    <location>
        <begin position="10"/>
        <end position="21"/>
    </location>
</feature>
<dbReference type="PANTHER" id="PTHR31286:SF171">
    <property type="entry name" value="CCHC-TYPE DOMAIN-CONTAINING PROTEIN"/>
    <property type="match status" value="1"/>
</dbReference>
<keyword evidence="1" id="KW-0862">Zinc</keyword>
<dbReference type="InterPro" id="IPR025558">
    <property type="entry name" value="DUF4283"/>
</dbReference>
<evidence type="ECO:0000259" key="3">
    <source>
        <dbReference type="PROSITE" id="PS50158"/>
    </source>
</evidence>
<keyword evidence="5" id="KW-1185">Reference proteome</keyword>
<accession>A0A2Z6N6F8</accession>
<dbReference type="EMBL" id="DF973756">
    <property type="protein sequence ID" value="GAU39341.1"/>
    <property type="molecule type" value="Genomic_DNA"/>
</dbReference>
<sequence>MDFTFTAIRQPPPPQKPPEPPEGQQSHSDKSDEGIIKVSFRDKVLGTQPFVAREKVDLIANKMAQIELVQDNRLMPMLHVEQKIMEDLMVPWKDALVVKLLGKNLGYNIMKNKLENVWKLMGGIELMDVGTAFYMVKFDEGDDKNKVINGGPWMIYDHYVASVLWAIASMVGNTIKVDLHTLKVARGQFARMCVEVDLTKPVVGRVGINGEWYHVQYEGLHIICTQCGCYGHLKKDCAPPKKKNETSEKVQNDSGIAEPVNKSSGPVQEPSEPRQKPSEPGQKISEPAEKEPLGEPKINGQSITVENTINAEKNKVKIKDFLAQAHKLETSCSKSHKTERLPCSDHTRSETSLLKHSGSRLHALITKIETYVLLH</sequence>
<dbReference type="Pfam" id="PF14111">
    <property type="entry name" value="DUF4283"/>
    <property type="match status" value="1"/>
</dbReference>
<evidence type="ECO:0000256" key="2">
    <source>
        <dbReference type="SAM" id="MobiDB-lite"/>
    </source>
</evidence>
<dbReference type="OrthoDB" id="984865at2759"/>
<evidence type="ECO:0000313" key="5">
    <source>
        <dbReference type="Proteomes" id="UP000242715"/>
    </source>
</evidence>
<dbReference type="AlphaFoldDB" id="A0A2Z6N6F8"/>
<dbReference type="InterPro" id="IPR040256">
    <property type="entry name" value="At4g02000-like"/>
</dbReference>
<name>A0A2Z6N6F8_TRISU</name>
<dbReference type="InterPro" id="IPR001878">
    <property type="entry name" value="Znf_CCHC"/>
</dbReference>
<dbReference type="PANTHER" id="PTHR31286">
    <property type="entry name" value="GLYCINE-RICH CELL WALL STRUCTURAL PROTEIN 1.8-LIKE"/>
    <property type="match status" value="1"/>
</dbReference>
<protein>
    <recommendedName>
        <fullName evidence="3">CCHC-type domain-containing protein</fullName>
    </recommendedName>
</protein>
<feature type="domain" description="CCHC-type" evidence="3">
    <location>
        <begin position="224"/>
        <end position="237"/>
    </location>
</feature>
<dbReference type="GO" id="GO:0003676">
    <property type="term" value="F:nucleic acid binding"/>
    <property type="evidence" value="ECO:0007669"/>
    <property type="project" value="InterPro"/>
</dbReference>
<organism evidence="4 5">
    <name type="scientific">Trifolium subterraneum</name>
    <name type="common">Subterranean clover</name>
    <dbReference type="NCBI Taxonomy" id="3900"/>
    <lineage>
        <taxon>Eukaryota</taxon>
        <taxon>Viridiplantae</taxon>
        <taxon>Streptophyta</taxon>
        <taxon>Embryophyta</taxon>
        <taxon>Tracheophyta</taxon>
        <taxon>Spermatophyta</taxon>
        <taxon>Magnoliopsida</taxon>
        <taxon>eudicotyledons</taxon>
        <taxon>Gunneridae</taxon>
        <taxon>Pentapetalae</taxon>
        <taxon>rosids</taxon>
        <taxon>fabids</taxon>
        <taxon>Fabales</taxon>
        <taxon>Fabaceae</taxon>
        <taxon>Papilionoideae</taxon>
        <taxon>50 kb inversion clade</taxon>
        <taxon>NPAAA clade</taxon>
        <taxon>Hologalegina</taxon>
        <taxon>IRL clade</taxon>
        <taxon>Trifolieae</taxon>
        <taxon>Trifolium</taxon>
    </lineage>
</organism>
<keyword evidence="1" id="KW-0479">Metal-binding</keyword>